<name>A0A5J5A625_9ASTE</name>
<evidence type="ECO:0000313" key="1">
    <source>
        <dbReference type="EMBL" id="KAA8525438.1"/>
    </source>
</evidence>
<proteinExistence type="predicted"/>
<gene>
    <name evidence="1" type="ORF">F0562_007295</name>
</gene>
<dbReference type="AlphaFoldDB" id="A0A5J5A625"/>
<organism evidence="1 2">
    <name type="scientific">Nyssa sinensis</name>
    <dbReference type="NCBI Taxonomy" id="561372"/>
    <lineage>
        <taxon>Eukaryota</taxon>
        <taxon>Viridiplantae</taxon>
        <taxon>Streptophyta</taxon>
        <taxon>Embryophyta</taxon>
        <taxon>Tracheophyta</taxon>
        <taxon>Spermatophyta</taxon>
        <taxon>Magnoliopsida</taxon>
        <taxon>eudicotyledons</taxon>
        <taxon>Gunneridae</taxon>
        <taxon>Pentapetalae</taxon>
        <taxon>asterids</taxon>
        <taxon>Cornales</taxon>
        <taxon>Nyssaceae</taxon>
        <taxon>Nyssa</taxon>
    </lineage>
</organism>
<protein>
    <submittedName>
        <fullName evidence="1">Uncharacterized protein</fullName>
    </submittedName>
</protein>
<reference evidence="1 2" key="1">
    <citation type="submission" date="2019-09" db="EMBL/GenBank/DDBJ databases">
        <title>A chromosome-level genome assembly of the Chinese tupelo Nyssa sinensis.</title>
        <authorList>
            <person name="Yang X."/>
            <person name="Kang M."/>
            <person name="Yang Y."/>
            <person name="Xiong H."/>
            <person name="Wang M."/>
            <person name="Zhang Z."/>
            <person name="Wang Z."/>
            <person name="Wu H."/>
            <person name="Ma T."/>
            <person name="Liu J."/>
            <person name="Xi Z."/>
        </authorList>
    </citation>
    <scope>NUCLEOTIDE SEQUENCE [LARGE SCALE GENOMIC DNA]</scope>
    <source>
        <strain evidence="1">J267</strain>
        <tissue evidence="1">Leaf</tissue>
    </source>
</reference>
<dbReference type="EMBL" id="CM018046">
    <property type="protein sequence ID" value="KAA8525438.1"/>
    <property type="molecule type" value="Genomic_DNA"/>
</dbReference>
<sequence length="125" mass="14146">MFHYSSKNEPTKLVPLHDDRGLRLMCRFNNDKVDVYVTDGTHITPPRVSTRESNVSAKSTQTLTIVAQFEKHNAHSNRPCTALESEETNQTLQINSQVFEVTCMTFSSVVDGFHIEMGQIFESPV</sequence>
<keyword evidence="2" id="KW-1185">Reference proteome</keyword>
<dbReference type="Proteomes" id="UP000325577">
    <property type="component" value="Linkage Group LG3"/>
</dbReference>
<accession>A0A5J5A625</accession>
<evidence type="ECO:0000313" key="2">
    <source>
        <dbReference type="Proteomes" id="UP000325577"/>
    </source>
</evidence>